<evidence type="ECO:0000256" key="1">
    <source>
        <dbReference type="ARBA" id="ARBA00010116"/>
    </source>
</evidence>
<feature type="domain" description="SLH" evidence="3">
    <location>
        <begin position="2490"/>
        <end position="2553"/>
    </location>
</feature>
<dbReference type="PROSITE" id="PS51127">
    <property type="entry name" value="BIG1"/>
    <property type="match status" value="1"/>
</dbReference>
<dbReference type="Pfam" id="PF00395">
    <property type="entry name" value="SLH"/>
    <property type="match status" value="3"/>
</dbReference>
<dbReference type="Pfam" id="PF17963">
    <property type="entry name" value="Big_9"/>
    <property type="match status" value="9"/>
</dbReference>
<dbReference type="InterPro" id="IPR013783">
    <property type="entry name" value="Ig-like_fold"/>
</dbReference>
<dbReference type="OrthoDB" id="283370at2"/>
<feature type="domain" description="Big-1" evidence="2">
    <location>
        <begin position="1838"/>
        <end position="1944"/>
    </location>
</feature>
<organism evidence="4 5">
    <name type="scientific">Paenibacillus nanensis</name>
    <dbReference type="NCBI Taxonomy" id="393251"/>
    <lineage>
        <taxon>Bacteria</taxon>
        <taxon>Bacillati</taxon>
        <taxon>Bacillota</taxon>
        <taxon>Bacilli</taxon>
        <taxon>Bacillales</taxon>
        <taxon>Paenibacillaceae</taxon>
        <taxon>Paenibacillus</taxon>
    </lineage>
</organism>
<proteinExistence type="inferred from homology"/>
<keyword evidence="5" id="KW-1185">Reference proteome</keyword>
<dbReference type="InterPro" id="IPR008969">
    <property type="entry name" value="CarboxyPept-like_regulatory"/>
</dbReference>
<dbReference type="InterPro" id="IPR001119">
    <property type="entry name" value="SLH_dom"/>
</dbReference>
<dbReference type="InterPro" id="IPR003344">
    <property type="entry name" value="Big_1_dom"/>
</dbReference>
<dbReference type="Gene3D" id="2.60.40.2810">
    <property type="match status" value="8"/>
</dbReference>
<name>A0A3A1UT22_9BACL</name>
<dbReference type="PANTHER" id="PTHR43308">
    <property type="entry name" value="OUTER MEMBRANE PROTEIN ALPHA-RELATED"/>
    <property type="match status" value="1"/>
</dbReference>
<feature type="domain" description="SLH" evidence="3">
    <location>
        <begin position="2554"/>
        <end position="2613"/>
    </location>
</feature>
<evidence type="ECO:0000313" key="4">
    <source>
        <dbReference type="EMBL" id="RIX50936.1"/>
    </source>
</evidence>
<reference evidence="4 5" key="1">
    <citation type="submission" date="2018-09" db="EMBL/GenBank/DDBJ databases">
        <title>Paenibacillus aracenensis nov. sp. isolated from a cave in southern Spain.</title>
        <authorList>
            <person name="Jurado V."/>
            <person name="Gutierrez-Patricio S."/>
            <person name="Gonzalez-Pimentel J.L."/>
            <person name="Miller A.Z."/>
            <person name="Laiz L."/>
            <person name="Saiz-Jimenez C."/>
        </authorList>
    </citation>
    <scope>NUCLEOTIDE SEQUENCE [LARGE SCALE GENOMIC DNA]</scope>
    <source>
        <strain evidence="4 5">DSM 22867</strain>
    </source>
</reference>
<dbReference type="Gene3D" id="2.60.40.10">
    <property type="entry name" value="Immunoglobulins"/>
    <property type="match status" value="2"/>
</dbReference>
<dbReference type="Proteomes" id="UP000266482">
    <property type="component" value="Unassembled WGS sequence"/>
</dbReference>
<dbReference type="InterPro" id="IPR051465">
    <property type="entry name" value="Cell_Envelope_Struct_Comp"/>
</dbReference>
<evidence type="ECO:0000259" key="3">
    <source>
        <dbReference type="PROSITE" id="PS51272"/>
    </source>
</evidence>
<dbReference type="Gene3D" id="2.60.40.3440">
    <property type="match status" value="1"/>
</dbReference>
<dbReference type="SMART" id="SM00634">
    <property type="entry name" value="BID_1"/>
    <property type="match status" value="1"/>
</dbReference>
<evidence type="ECO:0000259" key="2">
    <source>
        <dbReference type="PROSITE" id="PS51127"/>
    </source>
</evidence>
<protein>
    <submittedName>
        <fullName evidence="4">Tandem-95 repeat protein</fullName>
    </submittedName>
</protein>
<dbReference type="EMBL" id="QXQA01000012">
    <property type="protein sequence ID" value="RIX50936.1"/>
    <property type="molecule type" value="Genomic_DNA"/>
</dbReference>
<dbReference type="InterPro" id="IPR008964">
    <property type="entry name" value="Invasin/intimin_cell_adhesion"/>
</dbReference>
<accession>A0A3A1UT22</accession>
<dbReference type="SUPFAM" id="SSF117074">
    <property type="entry name" value="Hypothetical protein PA1324"/>
    <property type="match status" value="1"/>
</dbReference>
<dbReference type="NCBIfam" id="NF012211">
    <property type="entry name" value="tand_rpt_95"/>
    <property type="match status" value="9"/>
</dbReference>
<dbReference type="SUPFAM" id="SSF49464">
    <property type="entry name" value="Carboxypeptidase regulatory domain-like"/>
    <property type="match status" value="2"/>
</dbReference>
<dbReference type="Gene3D" id="2.60.40.1120">
    <property type="entry name" value="Carboxypeptidase-like, regulatory domain"/>
    <property type="match status" value="1"/>
</dbReference>
<comment type="similarity">
    <text evidence="1">Belongs to the intimin/invasin family.</text>
</comment>
<sequence length="2656" mass="284415">MVIRRLQYVLLLVFAFMLASLIFQQQSIHAEGSRDLVEVDPSNSSKAYRPYLEWLNDSFNLSGVKRQTHLRVLVKEGEKLLLGSSVTTNFTSNSATPLGDIVVRKPDGTSLNLDVKSTGEGYISSYSQETKGPTYTINGTTYNSGGYKPIEVDVDQTGEWIVEFRGNGDTSSSNPGANLIGTAWDQKTSGGVAAWDVTVIDPNRMSPEIPGRMYTYSLALNIGVELKNGSGAFSSVYVLTKDGYLYKSNMNGMDPFGFVFFSNNSGFIDISGSVPKTLYHSVSLDDVGKTGSKIIVQNPFSPDTDKQVTHRVFFNEPADDLGTFRETGGSGYIKTTPDIPPVIAKDEISDKSTFSFNGYMGNSTSNSPVATVGSGGEFSFELSRSGSYQIILDTDGTPGFDPSTDTVIEDSAASGKTVFKWNGKNRNNTIVPAGKYAAKLLTKGGEYHFPMLDVERAPNGIIIEMLNKPADMEFKGLDGDGNPISPTTVYYEDSSPYYLQDGTMLSLPAANHTPENKSKGVNSVNGAHKFLGDTAGYGNNKAIDTWTYFPGDTAELTFYVTNSTVSGNVYEDSNSNGVKDASEKALSGIRVDISVELEDAAGVIQYSAVTDANGSYSVPVYLGEATVSIDPSQHDGLKGKATTQPWGSEKVVTIGSNVDEEIDFSYVLIIRISQVDLVTAPEGKVITNVKPTIKGQVTDSGVSKTVSVYLVDEDGELTLIDSVTSTGDGNWEMPWPDDKPALDSGEVTLVAITQYGTTGNEQDVEARVTFIVNRPPTAEDDVVTTKPGQSVTITLDVADDLTAVNDLSYNVPATTSHGTLIQDQTDKNKWVYTPANGFSGTDTFTYEVTDAHGLKTEATITVQVDGAPTVQPKQGKVNAGGSVTITLEGSDDLTSAGDLVYNVPAATTEGGTLTQDPANPAKVTYTPKAGFSGTDTFTYTVIDNASQTSTAATVTITVNGKPAAEPVTGTVTNENTDTVITLGGTDDHTAEQDLVYSLSSTTTEQGGTLTQDENEPWKITYTPAKDFTGTDTFSYTVTDEDGLTSATVTVTVTVNAPPTVEDDSVITKPGQAVTITLDVADDLTAVNDLSYNVPATTGHGTLVQDQTDKNKWVYTPANGFSGTDTFMYEVTDAHGLKAEATITVQVDGAPTAQPKQGKVNAGGSVTITLEGSDDLTAAGDLVYNVPATTTEGGTLTQDPANPAKVTYTPKAGFSGTDTFTYTVTDNASQTSTAATVTITVNGKPAAEPVTGTVTNENTDTVITLGGTDDHTAEQDLVYSLSSTTTEQGGTLTQDENEPWKITYTPAEDFTGTDTFSYTVTDEDGLTSATVTVTVTVNAPPTAEDDSVITKPGQAVTITLDVADDLTAVNDLSYNVPATTSHGTLVQDQTDKNKWVYTPANGFSGTDTFTYEVTDAHGLKTEATITVQVDGAPTAQPKQGKVNAGGSITITLEGSDDLTLAGDLVYNVPAATTEGGTLTPDPENPAKVVYTPKAGFSGTDTFTYTVTDNASQTSTAATVTITVNGKPTAEPVTGTVTNENTDTVITLGGTDDHTSEQDLVYSLSSNTTEQGGTLTQDENEPWKITYTPAKDFTGADTFSYTVTDEDGLTSATVTVTVTVKKPLDGWVGQRQRGELTPLVVLRPGSPLKLSAVSVAEATKVVATVTYKVKDASGVEHTKTDVVTMTASKTVSDEKNSYKLWSHTTYRLADNAITGSYSVTYEAFNGADSIQTEPSSLLSDNSFYVVSSIDLVGTIVDDEGEPLAGVAIQLYDPTGTYKYENYEATTDAEGNYRFDNIPTNEYLIAVKKPGYSTKERNIDTLPSDPHASSVREDFALVNFRIELKADPSSIVGDGKTTTWLTAVVTDKDGKPMAGIEVEFSAGTDSNPVGTFLGDTTVVTDSKGQAKVQYRSSLIEGIISQKVPVKATVDDTEHHLYDWEQIFITFEPASVSGIVTSTINGEYTVVPGALVKLTKDFDGDGIIDFSAETTSDSDGKYTIAVPRGDVSYDLEIYKPIEIGRNGSDEPIIIPFKQKVWVDEVTGSGGDEQDYPSTKTATGIVGIKDAADSSKSQLFTEEELQQFRVYLKKPDNTYVTNPDNGQNWFALDDNGVFNIPGLDKGTEYQLEIRYTIEITDPDNPNYGDVVEIAFNQKPQFDADGNPVLDGSGQQVYAYPTIKLDEDGELNILEELVDPYGDVLDSSTLQAIPGATVTLYYYPKDINGNLLPVSVLNPATDQKVYLPAISGFLPFDNQSPSQVTGADGKYAYMVYPNTDYYLYVTAPGYFSYNSGHIRVDWDIVRHNVHMDKIPVIPTAPPVTPPPVETSEELPELVVNIAIEQSKAAEETEMPITVTYQNIGDGKLKEGTVTMTLPEGFTVVDADGGKVEGNKISWTVHDVDALEKGTFTVMVKSPQLKQSEEMVTVTAEISTEQKTAGIRNAAASVKMKLVSNRFGAVQHIRYILGYPDGEFKPGRNLTRAELAAIVARLLGGGEDGSIPYTDVAKDHWAHRYIYIASKNGIFEGDPTGSFRPEDPVKREELAAVMARFIGMTVSHSIDGKFSDVEGRWSEDAIEALLRGGLISGYPDGTFKPGNKITRLEAVAMINSMLFRGPLVGVDAKFPDVPESSWGFGHALEATVSHEATWNADGTETFVRELEDKVD</sequence>
<comment type="caution">
    <text evidence="4">The sequence shown here is derived from an EMBL/GenBank/DDBJ whole genome shotgun (WGS) entry which is preliminary data.</text>
</comment>
<gene>
    <name evidence="4" type="ORF">D3P08_17725</name>
</gene>
<dbReference type="Pfam" id="PF13620">
    <property type="entry name" value="CarboxypepD_reg"/>
    <property type="match status" value="1"/>
</dbReference>
<dbReference type="Pfam" id="PF02369">
    <property type="entry name" value="Big_1"/>
    <property type="match status" value="1"/>
</dbReference>
<dbReference type="SUPFAM" id="SSF49373">
    <property type="entry name" value="Invasin/intimin cell-adhesion fragments"/>
    <property type="match status" value="1"/>
</dbReference>
<dbReference type="PROSITE" id="PS51272">
    <property type="entry name" value="SLH"/>
    <property type="match status" value="3"/>
</dbReference>
<evidence type="ECO:0000313" key="5">
    <source>
        <dbReference type="Proteomes" id="UP000266482"/>
    </source>
</evidence>
<feature type="domain" description="SLH" evidence="3">
    <location>
        <begin position="2424"/>
        <end position="2489"/>
    </location>
</feature>